<feature type="coiled-coil region" evidence="1">
    <location>
        <begin position="90"/>
        <end position="124"/>
    </location>
</feature>
<evidence type="ECO:0000256" key="1">
    <source>
        <dbReference type="SAM" id="Coils"/>
    </source>
</evidence>
<dbReference type="Proteomes" id="UP000278962">
    <property type="component" value="Unassembled WGS sequence"/>
</dbReference>
<organism evidence="2 3">
    <name type="scientific">Solirubrobacter pauli</name>
    <dbReference type="NCBI Taxonomy" id="166793"/>
    <lineage>
        <taxon>Bacteria</taxon>
        <taxon>Bacillati</taxon>
        <taxon>Actinomycetota</taxon>
        <taxon>Thermoleophilia</taxon>
        <taxon>Solirubrobacterales</taxon>
        <taxon>Solirubrobacteraceae</taxon>
        <taxon>Solirubrobacter</taxon>
    </lineage>
</organism>
<keyword evidence="3" id="KW-1185">Reference proteome</keyword>
<dbReference type="AlphaFoldDB" id="A0A660LHT1"/>
<proteinExistence type="predicted"/>
<accession>A0A660LHT1</accession>
<evidence type="ECO:0000313" key="2">
    <source>
        <dbReference type="EMBL" id="RKQ93825.1"/>
    </source>
</evidence>
<sequence length="152" mass="16714">MAAPVDARVSAVRTLADGLTTYQRGFQAAIASARSDMTRAVADFQVATARSQASFDRAAREAAAREAELARCTERCEDLARAHARAVVHRDECRRHRDRHKQALAKVERAAEDLLATIQAVEGAAGQTIPRGRKHIQEYATILDQYLQRSAS</sequence>
<protein>
    <submittedName>
        <fullName evidence="2">Uncharacterized protein</fullName>
    </submittedName>
</protein>
<reference evidence="2 3" key="1">
    <citation type="submission" date="2018-10" db="EMBL/GenBank/DDBJ databases">
        <title>Genomic Encyclopedia of Archaeal and Bacterial Type Strains, Phase II (KMG-II): from individual species to whole genera.</title>
        <authorList>
            <person name="Goeker M."/>
        </authorList>
    </citation>
    <scope>NUCLEOTIDE SEQUENCE [LARGE SCALE GENOMIC DNA]</scope>
    <source>
        <strain evidence="2 3">DSM 14954</strain>
    </source>
</reference>
<gene>
    <name evidence="2" type="ORF">C8N24_3699</name>
</gene>
<name>A0A660LHT1_9ACTN</name>
<dbReference type="EMBL" id="RBIL01000001">
    <property type="protein sequence ID" value="RKQ93825.1"/>
    <property type="molecule type" value="Genomic_DNA"/>
</dbReference>
<comment type="caution">
    <text evidence="2">The sequence shown here is derived from an EMBL/GenBank/DDBJ whole genome shotgun (WGS) entry which is preliminary data.</text>
</comment>
<keyword evidence="1" id="KW-0175">Coiled coil</keyword>
<evidence type="ECO:0000313" key="3">
    <source>
        <dbReference type="Proteomes" id="UP000278962"/>
    </source>
</evidence>